<feature type="transmembrane region" description="Helical" evidence="2">
    <location>
        <begin position="38"/>
        <end position="58"/>
    </location>
</feature>
<dbReference type="RefSeq" id="WP_263508878.1">
    <property type="nucleotide sequence ID" value="NZ_CP106982.1"/>
</dbReference>
<keyword evidence="2" id="KW-0472">Membrane</keyword>
<dbReference type="AlphaFoldDB" id="A0AA46PWM0"/>
<protein>
    <submittedName>
        <fullName evidence="3">DUF3558 domain-containing protein</fullName>
    </submittedName>
</protein>
<keyword evidence="2" id="KW-1133">Transmembrane helix</keyword>
<sequence length="227" mass="24671">MGGGQCSRGRRSSAPAIDVACDREASERERRRHLRTRGWIVALVAAAVSACTAVTPAAPTEPPATTTTTRTPRIVDESDRPPVTFDPCLDIPDRVLVEAGYDPRSEEISDFAATHYTFLGCSYHGTLRTPGVLRRYGLNLNSGNITFAEVQEKVAEYATPIEINGRRALLEVDPSLRQSCAVTVETSYGVLIISRIYHPDHGNGVPNNEWCAGLEDTASRMAAVIDD</sequence>
<organism evidence="3 4">
    <name type="scientific">Rhodococcus aetherivorans</name>
    <dbReference type="NCBI Taxonomy" id="191292"/>
    <lineage>
        <taxon>Bacteria</taxon>
        <taxon>Bacillati</taxon>
        <taxon>Actinomycetota</taxon>
        <taxon>Actinomycetes</taxon>
        <taxon>Mycobacteriales</taxon>
        <taxon>Nocardiaceae</taxon>
        <taxon>Rhodococcus</taxon>
    </lineage>
</organism>
<proteinExistence type="predicted"/>
<dbReference type="EMBL" id="CP106982">
    <property type="protein sequence ID" value="UYF94961.1"/>
    <property type="molecule type" value="Genomic_DNA"/>
</dbReference>
<evidence type="ECO:0000256" key="2">
    <source>
        <dbReference type="SAM" id="Phobius"/>
    </source>
</evidence>
<accession>A0AA46PWM0</accession>
<dbReference type="Pfam" id="PF12079">
    <property type="entry name" value="DUF3558"/>
    <property type="match status" value="1"/>
</dbReference>
<evidence type="ECO:0000313" key="4">
    <source>
        <dbReference type="Proteomes" id="UP001163947"/>
    </source>
</evidence>
<dbReference type="Proteomes" id="UP001163947">
    <property type="component" value="Chromosome"/>
</dbReference>
<keyword evidence="2" id="KW-0812">Transmembrane</keyword>
<dbReference type="GeneID" id="83619564"/>
<feature type="compositionally biased region" description="Low complexity" evidence="1">
    <location>
        <begin position="56"/>
        <end position="72"/>
    </location>
</feature>
<evidence type="ECO:0000256" key="1">
    <source>
        <dbReference type="SAM" id="MobiDB-lite"/>
    </source>
</evidence>
<gene>
    <name evidence="3" type="ORF">OCS65_04065</name>
</gene>
<evidence type="ECO:0000313" key="3">
    <source>
        <dbReference type="EMBL" id="UYF94961.1"/>
    </source>
</evidence>
<dbReference type="InterPro" id="IPR024520">
    <property type="entry name" value="DUF3558"/>
</dbReference>
<reference evidence="3" key="1">
    <citation type="submission" date="2022-09" db="EMBL/GenBank/DDBJ databases">
        <title>The genome sequence of Rhodococcus aetherivorans N1.</title>
        <authorList>
            <person name="Jiang W."/>
        </authorList>
    </citation>
    <scope>NUCLEOTIDE SEQUENCE</scope>
    <source>
        <strain evidence="3">N1</strain>
    </source>
</reference>
<name>A0AA46PWM0_9NOCA</name>
<feature type="region of interest" description="Disordered" evidence="1">
    <location>
        <begin position="56"/>
        <end position="79"/>
    </location>
</feature>